<keyword evidence="6" id="KW-0269">Exonuclease</keyword>
<sequence>MSLQPYTDEQSAALAARAVSVALDAGAGCGKTFVLTERFLAYLDPGASAEPAEQRLKQIVAITFTEAAASELRARIRLRCQQRLAAAEPADRDGWRHLIRALDAARVSTIHSFCAGLVREYAVELGIDPAFRVLDPADATVLLGQAIDETLREALANAMDENEVLLLRLAADLDVTRLRDAIECLAEAAHETGFAAWLKRSPQQSVEAWCRVYATEIVPDALRTVRESACWQNLKELLPLMTPDDERADFIHEMRSAIAAAEKKGAGVEAFDGLRPTVQLERKTDRGGKKRLFLDRHFADTADRAKIAEEVKAVRKLVEDTPPLADEQTLLIAAEAAHRLQKIGAEAARRFRAAKRRRGVLDNDDLLTEAQRLLTDPPHQPLADDISQSVQMLMVDEFQDTDPVQTKIVRAIAGATHDTGGLFLVGDFKQSIYRFRGAQPRVFREIREKLPAAGRLPLSMNFRSQPGVIDFVNTLFAPAFGTAYQPLRARRLQLTERPCVEFLWTPRPDPPGDRQKPSADQCRRAEARSIAARLQELLSAETPAVVDDRSGQPRAARPGDIALLFRSHSDMGLYEDALREQGIDYYVVGGQAFYSQQEVYDIVNLLRTVDSRVDEIATLAVLRSPLFALEDETLLRLGQQGSLAGQTPGFKAPAGIDPTQAAAVERAAATLTRLKAIKDRVPVAELITTAIEATGYDAALLADFLGQRKLANLEKLIEQARQHDATGGDLAGFCRRLTRFTNATQPPKEAPASTTTDAQDVVRLMTFHASKGLEFPIVVLADLDRKGNARGQNAAYTPDLGPVLKLPDEDGKGLTGDGLYRLREKREEEQEDLRLLYVACTRAADRLLLSACLEDFDAPQGVFLKQIASRFDLASGALRATNDPANPAAASETAEAEPLVSVTPVAVETSGRREAARRGLDRALDSLGKGGPAPASLAPISLKQAETLYSVSRLNGSLQAFADADETALAEPATKPTVMRANAIDPLGFGTLVHAILEHIDPQDKTGAYHTQSAQQAALLAAELAPRYLLKNAEAAADEATKLTQQFLLSPRWEAMRRSVRLEREAEFLLRWKTPKAGPRCLLQGYLDAAYCDESGNWRIVDYKTNHLEDGPASLAQAAELYRFQLSLYALAMERSLGISPVELVLCFLRPGVEVRITWDEAARARAVEAVNLAIAASSGEDSRPLNLIALV</sequence>
<evidence type="ECO:0000256" key="14">
    <source>
        <dbReference type="PROSITE-ProRule" id="PRU00560"/>
    </source>
</evidence>
<dbReference type="OrthoDB" id="9810135at2"/>
<evidence type="ECO:0000256" key="2">
    <source>
        <dbReference type="ARBA" id="ARBA00022741"/>
    </source>
</evidence>
<dbReference type="GO" id="GO:0004527">
    <property type="term" value="F:exonuclease activity"/>
    <property type="evidence" value="ECO:0007669"/>
    <property type="project" value="UniProtKB-KW"/>
</dbReference>
<keyword evidence="4 14" id="KW-0378">Hydrolase</keyword>
<keyword evidence="1" id="KW-0540">Nuclease</keyword>
<dbReference type="PROSITE" id="PS51198">
    <property type="entry name" value="UVRD_HELICASE_ATP_BIND"/>
    <property type="match status" value="1"/>
</dbReference>
<dbReference type="GO" id="GO:0000725">
    <property type="term" value="P:recombinational repair"/>
    <property type="evidence" value="ECO:0007669"/>
    <property type="project" value="TreeGrafter"/>
</dbReference>
<dbReference type="InterPro" id="IPR011335">
    <property type="entry name" value="Restrct_endonuc-II-like"/>
</dbReference>
<evidence type="ECO:0000256" key="10">
    <source>
        <dbReference type="ARBA" id="ARBA00023235"/>
    </source>
</evidence>
<keyword evidence="10" id="KW-0413">Isomerase</keyword>
<evidence type="ECO:0000256" key="3">
    <source>
        <dbReference type="ARBA" id="ARBA00022763"/>
    </source>
</evidence>
<comment type="catalytic activity">
    <reaction evidence="13">
        <text>ATP + H2O = ADP + phosphate + H(+)</text>
        <dbReference type="Rhea" id="RHEA:13065"/>
        <dbReference type="ChEBI" id="CHEBI:15377"/>
        <dbReference type="ChEBI" id="CHEBI:15378"/>
        <dbReference type="ChEBI" id="CHEBI:30616"/>
        <dbReference type="ChEBI" id="CHEBI:43474"/>
        <dbReference type="ChEBI" id="CHEBI:456216"/>
        <dbReference type="EC" id="5.6.2.4"/>
    </reaction>
</comment>
<keyword evidence="18" id="KW-1185">Reference proteome</keyword>
<evidence type="ECO:0000256" key="9">
    <source>
        <dbReference type="ARBA" id="ARBA00023204"/>
    </source>
</evidence>
<name>A0A5C5WCZ9_9BACT</name>
<evidence type="ECO:0000313" key="18">
    <source>
        <dbReference type="Proteomes" id="UP000318995"/>
    </source>
</evidence>
<dbReference type="SUPFAM" id="SSF52980">
    <property type="entry name" value="Restriction endonuclease-like"/>
    <property type="match status" value="1"/>
</dbReference>
<evidence type="ECO:0000256" key="5">
    <source>
        <dbReference type="ARBA" id="ARBA00022806"/>
    </source>
</evidence>
<dbReference type="PROSITE" id="PS51217">
    <property type="entry name" value="UVRD_HELICASE_CTER"/>
    <property type="match status" value="1"/>
</dbReference>
<dbReference type="GO" id="GO:0009338">
    <property type="term" value="C:exodeoxyribonuclease V complex"/>
    <property type="evidence" value="ECO:0007669"/>
    <property type="project" value="TreeGrafter"/>
</dbReference>
<evidence type="ECO:0000256" key="8">
    <source>
        <dbReference type="ARBA" id="ARBA00023125"/>
    </source>
</evidence>
<keyword evidence="9" id="KW-0234">DNA repair</keyword>
<dbReference type="InterPro" id="IPR014016">
    <property type="entry name" value="UvrD-like_ATP-bd"/>
</dbReference>
<dbReference type="SUPFAM" id="SSF52540">
    <property type="entry name" value="P-loop containing nucleoside triphosphate hydrolases"/>
    <property type="match status" value="1"/>
</dbReference>
<gene>
    <name evidence="17" type="primary">addA</name>
    <name evidence="17" type="ORF">Pla111_03160</name>
</gene>
<reference evidence="17 18" key="1">
    <citation type="submission" date="2019-02" db="EMBL/GenBank/DDBJ databases">
        <title>Deep-cultivation of Planctomycetes and their phenomic and genomic characterization uncovers novel biology.</title>
        <authorList>
            <person name="Wiegand S."/>
            <person name="Jogler M."/>
            <person name="Boedeker C."/>
            <person name="Pinto D."/>
            <person name="Vollmers J."/>
            <person name="Rivas-Marin E."/>
            <person name="Kohn T."/>
            <person name="Peeters S.H."/>
            <person name="Heuer A."/>
            <person name="Rast P."/>
            <person name="Oberbeckmann S."/>
            <person name="Bunk B."/>
            <person name="Jeske O."/>
            <person name="Meyerdierks A."/>
            <person name="Storesund J.E."/>
            <person name="Kallscheuer N."/>
            <person name="Luecker S."/>
            <person name="Lage O.M."/>
            <person name="Pohl T."/>
            <person name="Merkel B.J."/>
            <person name="Hornburger P."/>
            <person name="Mueller R.-W."/>
            <person name="Bruemmer F."/>
            <person name="Labrenz M."/>
            <person name="Spormann A.M."/>
            <person name="Op Den Camp H."/>
            <person name="Overmann J."/>
            <person name="Amann R."/>
            <person name="Jetten M.S.M."/>
            <person name="Mascher T."/>
            <person name="Medema M.H."/>
            <person name="Devos D.P."/>
            <person name="Kaster A.-K."/>
            <person name="Ovreas L."/>
            <person name="Rohde M."/>
            <person name="Galperin M.Y."/>
            <person name="Jogler C."/>
        </authorList>
    </citation>
    <scope>NUCLEOTIDE SEQUENCE [LARGE SCALE GENOMIC DNA]</scope>
    <source>
        <strain evidence="17 18">Pla111</strain>
    </source>
</reference>
<dbReference type="GO" id="GO:0005829">
    <property type="term" value="C:cytosol"/>
    <property type="evidence" value="ECO:0007669"/>
    <property type="project" value="TreeGrafter"/>
</dbReference>
<feature type="binding site" evidence="14">
    <location>
        <begin position="25"/>
        <end position="32"/>
    </location>
    <ligand>
        <name>ATP</name>
        <dbReference type="ChEBI" id="CHEBI:30616"/>
    </ligand>
</feature>
<comment type="caution">
    <text evidence="17">The sequence shown here is derived from an EMBL/GenBank/DDBJ whole genome shotgun (WGS) entry which is preliminary data.</text>
</comment>
<dbReference type="EMBL" id="SJPH01000001">
    <property type="protein sequence ID" value="TWT48544.1"/>
    <property type="molecule type" value="Genomic_DNA"/>
</dbReference>
<accession>A0A5C5WCZ9</accession>
<dbReference type="InterPro" id="IPR011604">
    <property type="entry name" value="PDDEXK-like_dom_sf"/>
</dbReference>
<dbReference type="Pfam" id="PF13361">
    <property type="entry name" value="UvrD_C"/>
    <property type="match status" value="2"/>
</dbReference>
<keyword evidence="3" id="KW-0227">DNA damage</keyword>
<dbReference type="GO" id="GO:0003677">
    <property type="term" value="F:DNA binding"/>
    <property type="evidence" value="ECO:0007669"/>
    <property type="project" value="UniProtKB-KW"/>
</dbReference>
<dbReference type="PANTHER" id="PTHR11070">
    <property type="entry name" value="UVRD / RECB / PCRA DNA HELICASE FAMILY MEMBER"/>
    <property type="match status" value="1"/>
</dbReference>
<evidence type="ECO:0000259" key="16">
    <source>
        <dbReference type="PROSITE" id="PS51217"/>
    </source>
</evidence>
<dbReference type="GO" id="GO:0016887">
    <property type="term" value="F:ATP hydrolysis activity"/>
    <property type="evidence" value="ECO:0007669"/>
    <property type="project" value="RHEA"/>
</dbReference>
<evidence type="ECO:0000256" key="12">
    <source>
        <dbReference type="ARBA" id="ARBA00034808"/>
    </source>
</evidence>
<keyword evidence="8" id="KW-0238">DNA-binding</keyword>
<dbReference type="Proteomes" id="UP000318995">
    <property type="component" value="Unassembled WGS sequence"/>
</dbReference>
<feature type="domain" description="UvrD-like helicase ATP-binding" evidence="15">
    <location>
        <begin position="4"/>
        <end position="465"/>
    </location>
</feature>
<dbReference type="EC" id="5.6.2.4" evidence="12"/>
<keyword evidence="7 14" id="KW-0067">ATP-binding</keyword>
<dbReference type="InterPro" id="IPR027417">
    <property type="entry name" value="P-loop_NTPase"/>
</dbReference>
<dbReference type="InterPro" id="IPR038726">
    <property type="entry name" value="PDDEXK_AddAB-type"/>
</dbReference>
<dbReference type="Gene3D" id="3.40.50.300">
    <property type="entry name" value="P-loop containing nucleotide triphosphate hydrolases"/>
    <property type="match status" value="4"/>
</dbReference>
<dbReference type="Gene3D" id="1.10.486.10">
    <property type="entry name" value="PCRA, domain 4"/>
    <property type="match status" value="1"/>
</dbReference>
<dbReference type="PANTHER" id="PTHR11070:SF23">
    <property type="entry name" value="RECBCD ENZYME SUBUNIT RECB"/>
    <property type="match status" value="1"/>
</dbReference>
<dbReference type="InterPro" id="IPR014017">
    <property type="entry name" value="DNA_helicase_UvrD-like_C"/>
</dbReference>
<comment type="catalytic activity">
    <reaction evidence="11">
        <text>Couples ATP hydrolysis with the unwinding of duplex DNA by translocating in the 3'-5' direction.</text>
        <dbReference type="EC" id="5.6.2.4"/>
    </reaction>
</comment>
<keyword evidence="2 14" id="KW-0547">Nucleotide-binding</keyword>
<evidence type="ECO:0000259" key="15">
    <source>
        <dbReference type="PROSITE" id="PS51198"/>
    </source>
</evidence>
<evidence type="ECO:0000256" key="13">
    <source>
        <dbReference type="ARBA" id="ARBA00048988"/>
    </source>
</evidence>
<organism evidence="17 18">
    <name type="scientific">Botrimarina hoheduenensis</name>
    <dbReference type="NCBI Taxonomy" id="2528000"/>
    <lineage>
        <taxon>Bacteria</taxon>
        <taxon>Pseudomonadati</taxon>
        <taxon>Planctomycetota</taxon>
        <taxon>Planctomycetia</taxon>
        <taxon>Pirellulales</taxon>
        <taxon>Lacipirellulaceae</taxon>
        <taxon>Botrimarina</taxon>
    </lineage>
</organism>
<evidence type="ECO:0000256" key="4">
    <source>
        <dbReference type="ARBA" id="ARBA00022801"/>
    </source>
</evidence>
<feature type="domain" description="UvrD-like helicase C-terminal" evidence="16">
    <location>
        <begin position="482"/>
        <end position="772"/>
    </location>
</feature>
<dbReference type="RefSeq" id="WP_146570693.1">
    <property type="nucleotide sequence ID" value="NZ_SJPH01000001.1"/>
</dbReference>
<evidence type="ECO:0000313" key="17">
    <source>
        <dbReference type="EMBL" id="TWT48544.1"/>
    </source>
</evidence>
<evidence type="ECO:0000256" key="7">
    <source>
        <dbReference type="ARBA" id="ARBA00022840"/>
    </source>
</evidence>
<dbReference type="Gene3D" id="3.90.320.10">
    <property type="match status" value="1"/>
</dbReference>
<dbReference type="AlphaFoldDB" id="A0A5C5WCZ9"/>
<evidence type="ECO:0000256" key="11">
    <source>
        <dbReference type="ARBA" id="ARBA00034617"/>
    </source>
</evidence>
<proteinExistence type="predicted"/>
<dbReference type="GO" id="GO:0043138">
    <property type="term" value="F:3'-5' DNA helicase activity"/>
    <property type="evidence" value="ECO:0007669"/>
    <property type="project" value="UniProtKB-EC"/>
</dbReference>
<dbReference type="Pfam" id="PF12705">
    <property type="entry name" value="PDDEXK_1"/>
    <property type="match status" value="1"/>
</dbReference>
<evidence type="ECO:0000256" key="1">
    <source>
        <dbReference type="ARBA" id="ARBA00022722"/>
    </source>
</evidence>
<protein>
    <recommendedName>
        <fullName evidence="12">DNA 3'-5' helicase</fullName>
        <ecNumber evidence="12">5.6.2.4</ecNumber>
    </recommendedName>
</protein>
<dbReference type="Pfam" id="PF00580">
    <property type="entry name" value="UvrD-helicase"/>
    <property type="match status" value="1"/>
</dbReference>
<evidence type="ECO:0000256" key="6">
    <source>
        <dbReference type="ARBA" id="ARBA00022839"/>
    </source>
</evidence>
<dbReference type="GO" id="GO:0005524">
    <property type="term" value="F:ATP binding"/>
    <property type="evidence" value="ECO:0007669"/>
    <property type="project" value="UniProtKB-UniRule"/>
</dbReference>
<dbReference type="InterPro" id="IPR000212">
    <property type="entry name" value="DNA_helicase_UvrD/REP"/>
</dbReference>
<keyword evidence="5 14" id="KW-0347">Helicase</keyword>